<accession>A0A645DVE7</accession>
<evidence type="ECO:0000256" key="6">
    <source>
        <dbReference type="ARBA" id="ARBA00023125"/>
    </source>
</evidence>
<dbReference type="GO" id="GO:0006508">
    <property type="term" value="P:proteolysis"/>
    <property type="evidence" value="ECO:0007669"/>
    <property type="project" value="UniProtKB-KW"/>
</dbReference>
<gene>
    <name evidence="9" type="primary">yedK_12</name>
    <name evidence="9" type="ORF">SDC9_140617</name>
</gene>
<dbReference type="GO" id="GO:0106300">
    <property type="term" value="P:protein-DNA covalent cross-linking repair"/>
    <property type="evidence" value="ECO:0007669"/>
    <property type="project" value="InterPro"/>
</dbReference>
<dbReference type="GO" id="GO:0008233">
    <property type="term" value="F:peptidase activity"/>
    <property type="evidence" value="ECO:0007669"/>
    <property type="project" value="UniProtKB-KW"/>
</dbReference>
<dbReference type="GO" id="GO:0003697">
    <property type="term" value="F:single-stranded DNA binding"/>
    <property type="evidence" value="ECO:0007669"/>
    <property type="project" value="InterPro"/>
</dbReference>
<evidence type="ECO:0000256" key="2">
    <source>
        <dbReference type="ARBA" id="ARBA00022670"/>
    </source>
</evidence>
<dbReference type="AlphaFoldDB" id="A0A645DVE7"/>
<dbReference type="InterPro" id="IPR003738">
    <property type="entry name" value="SRAP"/>
</dbReference>
<dbReference type="GO" id="GO:0016829">
    <property type="term" value="F:lyase activity"/>
    <property type="evidence" value="ECO:0007669"/>
    <property type="project" value="UniProtKB-KW"/>
</dbReference>
<feature type="region of interest" description="Disordered" evidence="8">
    <location>
        <begin position="199"/>
        <end position="234"/>
    </location>
</feature>
<proteinExistence type="inferred from homology"/>
<dbReference type="InterPro" id="IPR036590">
    <property type="entry name" value="SRAP-like"/>
</dbReference>
<protein>
    <submittedName>
        <fullName evidence="9">Putative SOS response-associated peptidase YedK</fullName>
        <ecNumber evidence="9">3.4.-.-</ecNumber>
    </submittedName>
</protein>
<evidence type="ECO:0000313" key="9">
    <source>
        <dbReference type="EMBL" id="MPM93480.1"/>
    </source>
</evidence>
<dbReference type="SUPFAM" id="SSF143081">
    <property type="entry name" value="BB1717-like"/>
    <property type="match status" value="1"/>
</dbReference>
<keyword evidence="5" id="KW-0190">Covalent protein-DNA linkage</keyword>
<dbReference type="EC" id="3.4.-.-" evidence="9"/>
<evidence type="ECO:0000256" key="8">
    <source>
        <dbReference type="SAM" id="MobiDB-lite"/>
    </source>
</evidence>
<dbReference type="EMBL" id="VSSQ01040278">
    <property type="protein sequence ID" value="MPM93480.1"/>
    <property type="molecule type" value="Genomic_DNA"/>
</dbReference>
<keyword evidence="4 9" id="KW-0378">Hydrolase</keyword>
<dbReference type="PANTHER" id="PTHR13604:SF0">
    <property type="entry name" value="ABASIC SITE PROCESSING PROTEIN HMCES"/>
    <property type="match status" value="1"/>
</dbReference>
<evidence type="ECO:0000256" key="1">
    <source>
        <dbReference type="ARBA" id="ARBA00008136"/>
    </source>
</evidence>
<keyword evidence="6" id="KW-0238">DNA-binding</keyword>
<evidence type="ECO:0000256" key="5">
    <source>
        <dbReference type="ARBA" id="ARBA00023124"/>
    </source>
</evidence>
<reference evidence="9" key="1">
    <citation type="submission" date="2019-08" db="EMBL/GenBank/DDBJ databases">
        <authorList>
            <person name="Kucharzyk K."/>
            <person name="Murdoch R.W."/>
            <person name="Higgins S."/>
            <person name="Loffler F."/>
        </authorList>
    </citation>
    <scope>NUCLEOTIDE SEQUENCE</scope>
</reference>
<dbReference type="Pfam" id="PF02586">
    <property type="entry name" value="SRAP"/>
    <property type="match status" value="1"/>
</dbReference>
<keyword evidence="2" id="KW-0645">Protease</keyword>
<evidence type="ECO:0000256" key="4">
    <source>
        <dbReference type="ARBA" id="ARBA00022801"/>
    </source>
</evidence>
<dbReference type="Gene3D" id="3.90.1680.10">
    <property type="entry name" value="SOS response associated peptidase-like"/>
    <property type="match status" value="1"/>
</dbReference>
<comment type="caution">
    <text evidence="9">The sequence shown here is derived from an EMBL/GenBank/DDBJ whole genome shotgun (WGS) entry which is preliminary data.</text>
</comment>
<evidence type="ECO:0000256" key="7">
    <source>
        <dbReference type="ARBA" id="ARBA00023239"/>
    </source>
</evidence>
<organism evidence="9">
    <name type="scientific">bioreactor metagenome</name>
    <dbReference type="NCBI Taxonomy" id="1076179"/>
    <lineage>
        <taxon>unclassified sequences</taxon>
        <taxon>metagenomes</taxon>
        <taxon>ecological metagenomes</taxon>
    </lineage>
</organism>
<keyword evidence="7" id="KW-0456">Lyase</keyword>
<evidence type="ECO:0000256" key="3">
    <source>
        <dbReference type="ARBA" id="ARBA00022763"/>
    </source>
</evidence>
<comment type="similarity">
    <text evidence="1">Belongs to the SOS response-associated peptidase family.</text>
</comment>
<sequence length="234" mass="25614">MCGRYASGARVDELVTEFEIAEVVSGVPGPSWNVAPTDVVRAVVERHDVRSLVPMRWGLVPSWAKDPTGGARLINARGESAAQKPSFRSAYLRRRCLLPADGYYEWQKVGDGKQPWFIHRADGRPLAMAGLWEVWFDDRLAKDDPARMLVTCAVLTTAATDDLGRIHDRMPITVRPAAWAAWLDRDLQDRDEVAGLLTGDPGEGITSHPVSPAVGKVSNNTPDLVRPIEPPAGS</sequence>
<name>A0A645DVE7_9ZZZZ</name>
<dbReference type="PANTHER" id="PTHR13604">
    <property type="entry name" value="DC12-RELATED"/>
    <property type="match status" value="1"/>
</dbReference>
<keyword evidence="3" id="KW-0227">DNA damage</keyword>